<reference evidence="1 2" key="1">
    <citation type="submission" date="2020-04" db="EMBL/GenBank/DDBJ databases">
        <title>Plant Genome Project.</title>
        <authorList>
            <person name="Zhang R.-G."/>
        </authorList>
    </citation>
    <scope>NUCLEOTIDE SEQUENCE [LARGE SCALE GENOMIC DNA]</scope>
    <source>
        <strain evidence="1">YNK0</strain>
        <tissue evidence="1">Leaf</tissue>
    </source>
</reference>
<dbReference type="OMA" id="EESCCQN"/>
<sequence length="173" mass="20572">MAKDEAYKEKMNEQMKRSKNLTKNSVIISVYVESPTIRKRRISDPSMVTMQKPLSTTYGYNRKAQLLAYSRQLRCSNSQQIEWPRKNLRSKSKWNWVPSGAKFRSSFQKTFRPAAKRRWRYEQMVSVDRSCSWERINRRKTTAGRGSNSRNFCKRIWHMLKELSCGWKCNKGS</sequence>
<accession>A0A834ZCW3</accession>
<dbReference type="AlphaFoldDB" id="A0A834ZCW3"/>
<gene>
    <name evidence="1" type="ORF">HHK36_009051</name>
</gene>
<keyword evidence="2" id="KW-1185">Reference proteome</keyword>
<proteinExistence type="predicted"/>
<evidence type="ECO:0000313" key="1">
    <source>
        <dbReference type="EMBL" id="KAF8404171.1"/>
    </source>
</evidence>
<comment type="caution">
    <text evidence="1">The sequence shown here is derived from an EMBL/GenBank/DDBJ whole genome shotgun (WGS) entry which is preliminary data.</text>
</comment>
<name>A0A834ZCW3_TETSI</name>
<dbReference type="Proteomes" id="UP000655225">
    <property type="component" value="Unassembled WGS sequence"/>
</dbReference>
<evidence type="ECO:0000313" key="2">
    <source>
        <dbReference type="Proteomes" id="UP000655225"/>
    </source>
</evidence>
<dbReference type="EMBL" id="JABCRI010000006">
    <property type="protein sequence ID" value="KAF8404171.1"/>
    <property type="molecule type" value="Genomic_DNA"/>
</dbReference>
<protein>
    <submittedName>
        <fullName evidence="1">Uncharacterized protein</fullName>
    </submittedName>
</protein>
<dbReference type="OrthoDB" id="847067at2759"/>
<organism evidence="1 2">
    <name type="scientific">Tetracentron sinense</name>
    <name type="common">Spur-leaf</name>
    <dbReference type="NCBI Taxonomy" id="13715"/>
    <lineage>
        <taxon>Eukaryota</taxon>
        <taxon>Viridiplantae</taxon>
        <taxon>Streptophyta</taxon>
        <taxon>Embryophyta</taxon>
        <taxon>Tracheophyta</taxon>
        <taxon>Spermatophyta</taxon>
        <taxon>Magnoliopsida</taxon>
        <taxon>Trochodendrales</taxon>
        <taxon>Trochodendraceae</taxon>
        <taxon>Tetracentron</taxon>
    </lineage>
</organism>